<feature type="region of interest" description="Disordered" evidence="3">
    <location>
        <begin position="1"/>
        <end position="35"/>
    </location>
</feature>
<comment type="catalytic activity">
    <reaction evidence="2">
        <text>4-amino-5-aminomethyl-2-methylpyrimidine + H2O = 4-amino-5-hydroxymethyl-2-methylpyrimidine + NH4(+)</text>
        <dbReference type="Rhea" id="RHEA:31799"/>
        <dbReference type="ChEBI" id="CHEBI:15377"/>
        <dbReference type="ChEBI" id="CHEBI:16892"/>
        <dbReference type="ChEBI" id="CHEBI:28938"/>
        <dbReference type="ChEBI" id="CHEBI:63416"/>
        <dbReference type="EC" id="3.5.99.2"/>
    </reaction>
</comment>
<dbReference type="GO" id="GO:0009228">
    <property type="term" value="P:thiamine biosynthetic process"/>
    <property type="evidence" value="ECO:0007669"/>
    <property type="project" value="UniProtKB-KW"/>
</dbReference>
<dbReference type="Proteomes" id="UP000182227">
    <property type="component" value="Unassembled WGS sequence"/>
</dbReference>
<evidence type="ECO:0000256" key="1">
    <source>
        <dbReference type="ARBA" id="ARBA00004948"/>
    </source>
</evidence>
<dbReference type="PANTHER" id="PTHR43198">
    <property type="entry name" value="BIFUNCTIONAL TH2 PROTEIN"/>
    <property type="match status" value="1"/>
</dbReference>
<comment type="function">
    <text evidence="2">Catalyzes an amino-pyrimidine hydrolysis reaction at the C5' of the pyrimidine moiety of thiamine compounds, a reaction that is part of a thiamine salvage pathway.</text>
</comment>
<dbReference type="CDD" id="cd19365">
    <property type="entry name" value="TenA_C-like"/>
    <property type="match status" value="1"/>
</dbReference>
<evidence type="ECO:0000256" key="2">
    <source>
        <dbReference type="RuleBase" id="RU363093"/>
    </source>
</evidence>
<feature type="domain" description="Thiaminase-2/PQQC" evidence="4">
    <location>
        <begin position="97"/>
        <end position="294"/>
    </location>
</feature>
<evidence type="ECO:0000313" key="6">
    <source>
        <dbReference type="Proteomes" id="UP000182227"/>
    </source>
</evidence>
<organism evidence="5 6">
    <name type="scientific">Mycolicibacterium conceptionense</name>
    <dbReference type="NCBI Taxonomy" id="451644"/>
    <lineage>
        <taxon>Bacteria</taxon>
        <taxon>Bacillati</taxon>
        <taxon>Actinomycetota</taxon>
        <taxon>Actinomycetes</taxon>
        <taxon>Mycobacteriales</taxon>
        <taxon>Mycobacteriaceae</taxon>
        <taxon>Mycolicibacterium</taxon>
    </lineage>
</organism>
<accession>A0A0U1DPS5</accession>
<gene>
    <name evidence="5" type="ORF">BN970_04414</name>
</gene>
<reference evidence="5 6" key="1">
    <citation type="submission" date="2015-03" db="EMBL/GenBank/DDBJ databases">
        <authorList>
            <person name="Murphy D."/>
        </authorList>
    </citation>
    <scope>NUCLEOTIDE SEQUENCE [LARGE SCALE GENOMIC DNA]</scope>
    <source>
        <strain evidence="5 6">D16</strain>
    </source>
</reference>
<dbReference type="InterPro" id="IPR004305">
    <property type="entry name" value="Thiaminase-2/PQQC"/>
</dbReference>
<dbReference type="AlphaFoldDB" id="A0A0U1DPS5"/>
<dbReference type="InterPro" id="IPR050967">
    <property type="entry name" value="Thiamine_Salvage_TenA"/>
</dbReference>
<feature type="compositionally biased region" description="Basic and acidic residues" evidence="3">
    <location>
        <begin position="20"/>
        <end position="32"/>
    </location>
</feature>
<keyword evidence="2" id="KW-0378">Hydrolase</keyword>
<dbReference type="SUPFAM" id="SSF48613">
    <property type="entry name" value="Heme oxygenase-like"/>
    <property type="match status" value="1"/>
</dbReference>
<evidence type="ECO:0000259" key="4">
    <source>
        <dbReference type="Pfam" id="PF03070"/>
    </source>
</evidence>
<dbReference type="Pfam" id="PF03070">
    <property type="entry name" value="TENA_THI-4"/>
    <property type="match status" value="1"/>
</dbReference>
<sequence length="301" mass="32859">MQERNRTVTPPTAGGPGGGTDRRVDGRPDRRPRGLLRQSVYGTSGLTATESKTIARLTLSTDGTTFARHLRPWWYALRRTAATLVNSTLGAIEPTFSAILAHPFLTGLTDGSLDDTAFAHYVAQDAHYLRDYARALAVVGAKAPTLADTAMFSRHAAEIFDVELGLHNELLPELGLDAEALNATPIAPTTRAYTSYLLATVYGGTFAEGLAAVLPCYWIYARVGAALLEQGSPDRRFQRWIDSYGGEEFAATVAEVLDLTDRLGPTLGEADEAAARAHFVVTAKYEWMFFDAAHRREQWPI</sequence>
<dbReference type="InterPro" id="IPR016084">
    <property type="entry name" value="Haem_Oase-like_multi-hlx"/>
</dbReference>
<dbReference type="EC" id="3.5.99.2" evidence="2"/>
<comment type="catalytic activity">
    <reaction evidence="2">
        <text>thiamine + H2O = 5-(2-hydroxyethyl)-4-methylthiazole + 4-amino-5-hydroxymethyl-2-methylpyrimidine + H(+)</text>
        <dbReference type="Rhea" id="RHEA:17509"/>
        <dbReference type="ChEBI" id="CHEBI:15377"/>
        <dbReference type="ChEBI" id="CHEBI:15378"/>
        <dbReference type="ChEBI" id="CHEBI:16892"/>
        <dbReference type="ChEBI" id="CHEBI:17957"/>
        <dbReference type="ChEBI" id="CHEBI:18385"/>
        <dbReference type="EC" id="3.5.99.2"/>
    </reaction>
</comment>
<dbReference type="EMBL" id="CTEF01000003">
    <property type="protein sequence ID" value="CQD19477.1"/>
    <property type="molecule type" value="Genomic_DNA"/>
</dbReference>
<dbReference type="InterPro" id="IPR027574">
    <property type="entry name" value="Thiaminase_II"/>
</dbReference>
<dbReference type="GO" id="GO:0005829">
    <property type="term" value="C:cytosol"/>
    <property type="evidence" value="ECO:0007669"/>
    <property type="project" value="TreeGrafter"/>
</dbReference>
<keyword evidence="2" id="KW-0784">Thiamine biosynthesis</keyword>
<comment type="similarity">
    <text evidence="2">Belongs to the TenA family.</text>
</comment>
<evidence type="ECO:0000256" key="3">
    <source>
        <dbReference type="SAM" id="MobiDB-lite"/>
    </source>
</evidence>
<evidence type="ECO:0000313" key="5">
    <source>
        <dbReference type="EMBL" id="CQD19477.1"/>
    </source>
</evidence>
<dbReference type="Gene3D" id="1.20.910.10">
    <property type="entry name" value="Heme oxygenase-like"/>
    <property type="match status" value="1"/>
</dbReference>
<dbReference type="NCBIfam" id="TIGR04306">
    <property type="entry name" value="salvage_TenA"/>
    <property type="match status" value="1"/>
</dbReference>
<proteinExistence type="inferred from homology"/>
<comment type="pathway">
    <text evidence="1 2">Cofactor biosynthesis; thiamine diphosphate biosynthesis.</text>
</comment>
<dbReference type="PANTHER" id="PTHR43198:SF2">
    <property type="entry name" value="SI:CH1073-67J19.1-RELATED"/>
    <property type="match status" value="1"/>
</dbReference>
<dbReference type="GO" id="GO:0050334">
    <property type="term" value="F:thiaminase activity"/>
    <property type="evidence" value="ECO:0007669"/>
    <property type="project" value="UniProtKB-EC"/>
</dbReference>
<protein>
    <recommendedName>
        <fullName evidence="2">Aminopyrimidine aminohydrolase</fullName>
        <ecNumber evidence="2">3.5.99.2</ecNumber>
    </recommendedName>
</protein>
<name>A0A0U1DPS5_9MYCO</name>